<dbReference type="Gene3D" id="3.90.180.10">
    <property type="entry name" value="Medium-chain alcohol dehydrogenases, catalytic domain"/>
    <property type="match status" value="1"/>
</dbReference>
<evidence type="ECO:0000259" key="4">
    <source>
        <dbReference type="SMART" id="SM00829"/>
    </source>
</evidence>
<keyword evidence="2" id="KW-0862">Zinc</keyword>
<evidence type="ECO:0000313" key="5">
    <source>
        <dbReference type="EMBL" id="KKR32584.1"/>
    </source>
</evidence>
<sequence length="347" mass="38096">MKIAHWKGYEKKFVIDEVAKPEPGKGEILIKVKSCAVSGTDLYRYNQQKQINIIPYKIDETPGHEISGIVEEISPGVKNLKAGDRVVVQPFWGCGKCYYCKKGHENSCNQIHAVGFNSPGGLSEYIKAKSSFAFKIPDGISFDEATLTHHTAVVYYSLKVSGMKFNSKSTGAIFGIGNLGLLMVQVMKHLGIKDFFIIDINQSRLDLAQELTGGKAINPTTFEDPVKSILDATENIGVDFSVELAGGNAPTLEPAIKVIKKGGVFIAVGVRDPSDTLNLREIMRRDLRIQGSTAHTRTEMKESLGMLQIGAINAKRLITHTFPLEKINYAFETRLKDPAAISVIVNP</sequence>
<dbReference type="AlphaFoldDB" id="A0A0G0PWS6"/>
<proteinExistence type="predicted"/>
<dbReference type="InterPro" id="IPR050129">
    <property type="entry name" value="Zn_alcohol_dh"/>
</dbReference>
<organism evidence="5 6">
    <name type="scientific">Candidatus Gottesmanbacteria bacterium GW2011_GWC2_39_8</name>
    <dbReference type="NCBI Taxonomy" id="1618450"/>
    <lineage>
        <taxon>Bacteria</taxon>
        <taxon>Candidatus Gottesmaniibacteriota</taxon>
    </lineage>
</organism>
<keyword evidence="3" id="KW-0560">Oxidoreductase</keyword>
<dbReference type="Pfam" id="PF08240">
    <property type="entry name" value="ADH_N"/>
    <property type="match status" value="1"/>
</dbReference>
<dbReference type="Gene3D" id="3.40.50.720">
    <property type="entry name" value="NAD(P)-binding Rossmann-like Domain"/>
    <property type="match status" value="1"/>
</dbReference>
<dbReference type="GO" id="GO:0016491">
    <property type="term" value="F:oxidoreductase activity"/>
    <property type="evidence" value="ECO:0007669"/>
    <property type="project" value="UniProtKB-KW"/>
</dbReference>
<reference evidence="5 6" key="1">
    <citation type="journal article" date="2015" name="Nature">
        <title>rRNA introns, odd ribosomes, and small enigmatic genomes across a large radiation of phyla.</title>
        <authorList>
            <person name="Brown C.T."/>
            <person name="Hug L.A."/>
            <person name="Thomas B.C."/>
            <person name="Sharon I."/>
            <person name="Castelle C.J."/>
            <person name="Singh A."/>
            <person name="Wilkins M.J."/>
            <person name="Williams K.H."/>
            <person name="Banfield J.F."/>
        </authorList>
    </citation>
    <scope>NUCLEOTIDE SEQUENCE [LARGE SCALE GENOMIC DNA]</scope>
</reference>
<dbReference type="Pfam" id="PF00107">
    <property type="entry name" value="ADH_zinc_N"/>
    <property type="match status" value="1"/>
</dbReference>
<evidence type="ECO:0000256" key="1">
    <source>
        <dbReference type="ARBA" id="ARBA00022723"/>
    </source>
</evidence>
<evidence type="ECO:0000313" key="6">
    <source>
        <dbReference type="Proteomes" id="UP000034539"/>
    </source>
</evidence>
<protein>
    <submittedName>
        <fullName evidence="5">(R,R)-butanediol dehydrogenase</fullName>
    </submittedName>
</protein>
<dbReference type="InterPro" id="IPR013154">
    <property type="entry name" value="ADH-like_N"/>
</dbReference>
<name>A0A0G0PWS6_9BACT</name>
<dbReference type="Proteomes" id="UP000034539">
    <property type="component" value="Unassembled WGS sequence"/>
</dbReference>
<dbReference type="InterPro" id="IPR020843">
    <property type="entry name" value="ER"/>
</dbReference>
<evidence type="ECO:0000256" key="3">
    <source>
        <dbReference type="ARBA" id="ARBA00023002"/>
    </source>
</evidence>
<dbReference type="GO" id="GO:0046872">
    <property type="term" value="F:metal ion binding"/>
    <property type="evidence" value="ECO:0007669"/>
    <property type="project" value="UniProtKB-KW"/>
</dbReference>
<feature type="domain" description="Enoyl reductase (ER)" evidence="4">
    <location>
        <begin position="8"/>
        <end position="344"/>
    </location>
</feature>
<evidence type="ECO:0000256" key="2">
    <source>
        <dbReference type="ARBA" id="ARBA00022833"/>
    </source>
</evidence>
<dbReference type="InterPro" id="IPR036291">
    <property type="entry name" value="NAD(P)-bd_dom_sf"/>
</dbReference>
<keyword evidence="1" id="KW-0479">Metal-binding</keyword>
<dbReference type="InterPro" id="IPR011032">
    <property type="entry name" value="GroES-like_sf"/>
</dbReference>
<comment type="caution">
    <text evidence="5">The sequence shown here is derived from an EMBL/GenBank/DDBJ whole genome shotgun (WGS) entry which is preliminary data.</text>
</comment>
<dbReference type="PANTHER" id="PTHR43401:SF2">
    <property type="entry name" value="L-THREONINE 3-DEHYDROGENASE"/>
    <property type="match status" value="1"/>
</dbReference>
<accession>A0A0G0PWS6</accession>
<gene>
    <name evidence="5" type="ORF">UT63_C0038G0009</name>
</gene>
<dbReference type="SMART" id="SM00829">
    <property type="entry name" value="PKS_ER"/>
    <property type="match status" value="1"/>
</dbReference>
<dbReference type="InterPro" id="IPR013149">
    <property type="entry name" value="ADH-like_C"/>
</dbReference>
<dbReference type="SUPFAM" id="SSF50129">
    <property type="entry name" value="GroES-like"/>
    <property type="match status" value="1"/>
</dbReference>
<dbReference type="PANTHER" id="PTHR43401">
    <property type="entry name" value="L-THREONINE 3-DEHYDROGENASE"/>
    <property type="match status" value="1"/>
</dbReference>
<dbReference type="EMBL" id="LBXN01000038">
    <property type="protein sequence ID" value="KKR32584.1"/>
    <property type="molecule type" value="Genomic_DNA"/>
</dbReference>
<dbReference type="SUPFAM" id="SSF51735">
    <property type="entry name" value="NAD(P)-binding Rossmann-fold domains"/>
    <property type="match status" value="1"/>
</dbReference>